<dbReference type="NCBIfam" id="TIGR00254">
    <property type="entry name" value="GGDEF"/>
    <property type="match status" value="1"/>
</dbReference>
<evidence type="ECO:0000259" key="4">
    <source>
        <dbReference type="PROSITE" id="PS50887"/>
    </source>
</evidence>
<evidence type="ECO:0000313" key="6">
    <source>
        <dbReference type="Proteomes" id="UP001597115"/>
    </source>
</evidence>
<feature type="transmembrane region" description="Helical" evidence="3">
    <location>
        <begin position="237"/>
        <end position="261"/>
    </location>
</feature>
<keyword evidence="3" id="KW-1133">Transmembrane helix</keyword>
<dbReference type="EMBL" id="JBHUDY010000001">
    <property type="protein sequence ID" value="MFD1610990.1"/>
    <property type="molecule type" value="Genomic_DNA"/>
</dbReference>
<dbReference type="RefSeq" id="WP_380887192.1">
    <property type="nucleotide sequence ID" value="NZ_JBHUDY010000001.1"/>
</dbReference>
<dbReference type="Proteomes" id="UP001597115">
    <property type="component" value="Unassembled WGS sequence"/>
</dbReference>
<evidence type="ECO:0000256" key="1">
    <source>
        <dbReference type="ARBA" id="ARBA00012528"/>
    </source>
</evidence>
<dbReference type="EC" id="2.7.7.65" evidence="1"/>
<evidence type="ECO:0000313" key="5">
    <source>
        <dbReference type="EMBL" id="MFD1610990.1"/>
    </source>
</evidence>
<dbReference type="PANTHER" id="PTHR45138">
    <property type="entry name" value="REGULATORY COMPONENTS OF SENSORY TRANSDUCTION SYSTEM"/>
    <property type="match status" value="1"/>
</dbReference>
<feature type="transmembrane region" description="Helical" evidence="3">
    <location>
        <begin position="363"/>
        <end position="383"/>
    </location>
</feature>
<dbReference type="CDD" id="cd01949">
    <property type="entry name" value="GGDEF"/>
    <property type="match status" value="1"/>
</dbReference>
<dbReference type="InterPro" id="IPR050469">
    <property type="entry name" value="Diguanylate_Cyclase"/>
</dbReference>
<dbReference type="PANTHER" id="PTHR45138:SF9">
    <property type="entry name" value="DIGUANYLATE CYCLASE DGCM-RELATED"/>
    <property type="match status" value="1"/>
</dbReference>
<dbReference type="InterPro" id="IPR000160">
    <property type="entry name" value="GGDEF_dom"/>
</dbReference>
<dbReference type="GO" id="GO:0052621">
    <property type="term" value="F:diguanylate cyclase activity"/>
    <property type="evidence" value="ECO:0007669"/>
    <property type="project" value="UniProtKB-EC"/>
</dbReference>
<name>A0ABW4I052_9SPHN</name>
<feature type="transmembrane region" description="Helical" evidence="3">
    <location>
        <begin position="273"/>
        <end position="291"/>
    </location>
</feature>
<accession>A0ABW4I052</accession>
<gene>
    <name evidence="5" type="ORF">ACFSCW_04155</name>
</gene>
<comment type="caution">
    <text evidence="5">The sequence shown here is derived from an EMBL/GenBank/DDBJ whole genome shotgun (WGS) entry which is preliminary data.</text>
</comment>
<feature type="transmembrane region" description="Helical" evidence="3">
    <location>
        <begin position="207"/>
        <end position="231"/>
    </location>
</feature>
<dbReference type="Pfam" id="PF07695">
    <property type="entry name" value="7TMR-DISM_7TM"/>
    <property type="match status" value="1"/>
</dbReference>
<keyword evidence="3" id="KW-0812">Transmembrane</keyword>
<dbReference type="SUPFAM" id="SSF55073">
    <property type="entry name" value="Nucleotide cyclase"/>
    <property type="match status" value="1"/>
</dbReference>
<feature type="transmembrane region" description="Helical" evidence="3">
    <location>
        <begin position="177"/>
        <end position="200"/>
    </location>
</feature>
<dbReference type="Gene3D" id="3.30.70.270">
    <property type="match status" value="1"/>
</dbReference>
<proteinExistence type="predicted"/>
<comment type="catalytic activity">
    <reaction evidence="2">
        <text>2 GTP = 3',3'-c-di-GMP + 2 diphosphate</text>
        <dbReference type="Rhea" id="RHEA:24898"/>
        <dbReference type="ChEBI" id="CHEBI:33019"/>
        <dbReference type="ChEBI" id="CHEBI:37565"/>
        <dbReference type="ChEBI" id="CHEBI:58805"/>
        <dbReference type="EC" id="2.7.7.65"/>
    </reaction>
</comment>
<dbReference type="Pfam" id="PF00990">
    <property type="entry name" value="GGDEF"/>
    <property type="match status" value="1"/>
</dbReference>
<dbReference type="InterPro" id="IPR029787">
    <property type="entry name" value="Nucleotide_cyclase"/>
</dbReference>
<dbReference type="PROSITE" id="PS50887">
    <property type="entry name" value="GGDEF"/>
    <property type="match status" value="1"/>
</dbReference>
<reference evidence="6" key="1">
    <citation type="journal article" date="2019" name="Int. J. Syst. Evol. Microbiol.">
        <title>The Global Catalogue of Microorganisms (GCM) 10K type strain sequencing project: providing services to taxonomists for standard genome sequencing and annotation.</title>
        <authorList>
            <consortium name="The Broad Institute Genomics Platform"/>
            <consortium name="The Broad Institute Genome Sequencing Center for Infectious Disease"/>
            <person name="Wu L."/>
            <person name="Ma J."/>
        </authorList>
    </citation>
    <scope>NUCLEOTIDE SEQUENCE [LARGE SCALE GENOMIC DNA]</scope>
    <source>
        <strain evidence="6">CGMCC 1.16275</strain>
    </source>
</reference>
<evidence type="ECO:0000256" key="3">
    <source>
        <dbReference type="SAM" id="Phobius"/>
    </source>
</evidence>
<feature type="domain" description="GGDEF" evidence="4">
    <location>
        <begin position="433"/>
        <end position="563"/>
    </location>
</feature>
<sequence>MVDLRNVRGWIAAGALFIAMLVVLAGPSYAAAPVRLEEHCRIGAPADTAIAEISKRLDRCAAPAPKGYFGTLWVAYDRLPDFTPLKKTWRLILDNNRADAVDVWMIGSDGKADHWTFDPNASDREWAAANYMSMLVTPERPVSRILVRLINARSHSYVRAPQIARARDFAPLERDQAAIYGIGVGMLALTILFHLSLFFAMRRRFQLIYCAHVGLLVVYGLSYSGLIHIFAPSLGAAAISNILAFAMAAGTATGISFIIEFLGASTPRWLRRWAGFAALGSLTGAVGLLLVPDRLSYPAFLAANLLAMHTILLTTAILARACVRRVPMASTIALGWVLPIGVSLLYPARTFGLIGAETIPDGLMMFATTIECLILSLPVAARIRNLRMEHERAHERHVMLERQAQTDALTGLANRRGFGDALARIGVAQADPAPLALLVIDIDHFKRVNDQHGHATGDAILRHVAGHVARVAGSGAIVARYGGEEFVVALRNYDLMRAGTLAERIRNSIGVTFDMEPDLPRVTISIGVAAGGSDEIEILLADADCALYRAKNEGRNKVMLADGPLVYAAAA</sequence>
<evidence type="ECO:0000256" key="2">
    <source>
        <dbReference type="ARBA" id="ARBA00034247"/>
    </source>
</evidence>
<keyword evidence="6" id="KW-1185">Reference proteome</keyword>
<dbReference type="InterPro" id="IPR011623">
    <property type="entry name" value="7TMR_DISM_rcpt_extracell_dom1"/>
</dbReference>
<feature type="transmembrane region" description="Helical" evidence="3">
    <location>
        <begin position="326"/>
        <end position="348"/>
    </location>
</feature>
<dbReference type="SMART" id="SM00267">
    <property type="entry name" value="GGDEF"/>
    <property type="match status" value="1"/>
</dbReference>
<keyword evidence="5" id="KW-0808">Transferase</keyword>
<protein>
    <recommendedName>
        <fullName evidence="1">diguanylate cyclase</fullName>
        <ecNumber evidence="1">2.7.7.65</ecNumber>
    </recommendedName>
</protein>
<feature type="transmembrane region" description="Helical" evidence="3">
    <location>
        <begin position="297"/>
        <end position="319"/>
    </location>
</feature>
<organism evidence="5 6">
    <name type="scientific">Sphingomonas tabacisoli</name>
    <dbReference type="NCBI Taxonomy" id="2249466"/>
    <lineage>
        <taxon>Bacteria</taxon>
        <taxon>Pseudomonadati</taxon>
        <taxon>Pseudomonadota</taxon>
        <taxon>Alphaproteobacteria</taxon>
        <taxon>Sphingomonadales</taxon>
        <taxon>Sphingomonadaceae</taxon>
        <taxon>Sphingomonas</taxon>
    </lineage>
</organism>
<keyword evidence="3" id="KW-0472">Membrane</keyword>
<dbReference type="InterPro" id="IPR043128">
    <property type="entry name" value="Rev_trsase/Diguanyl_cyclase"/>
</dbReference>
<keyword evidence="5" id="KW-0548">Nucleotidyltransferase</keyword>